<sequence length="141" mass="15855">MKPLLPIILFSLFIACSKDEKLKDVSIPKILVLKEMSGSFAADASPMEHSLQWQETYTLTNDGDFTKLRISLDGKKEASSGTYRLVQNASEIYLEFSHTTESAIIGSCTKGIESLMYKNDRRWRSTWSACDGPNMIYESAD</sequence>
<dbReference type="OrthoDB" id="882993at2"/>
<organism evidence="1 2">
    <name type="scientific">Olivibacter domesticus</name>
    <name type="common">Pseudosphingobacterium domesticum</name>
    <dbReference type="NCBI Taxonomy" id="407022"/>
    <lineage>
        <taxon>Bacteria</taxon>
        <taxon>Pseudomonadati</taxon>
        <taxon>Bacteroidota</taxon>
        <taxon>Sphingobacteriia</taxon>
        <taxon>Sphingobacteriales</taxon>
        <taxon>Sphingobacteriaceae</taxon>
        <taxon>Olivibacter</taxon>
    </lineage>
</organism>
<dbReference type="AlphaFoldDB" id="A0A1H7QL72"/>
<dbReference type="STRING" id="407022.SAMN05661044_02636"/>
<evidence type="ECO:0000313" key="2">
    <source>
        <dbReference type="Proteomes" id="UP000199421"/>
    </source>
</evidence>
<dbReference type="PROSITE" id="PS51257">
    <property type="entry name" value="PROKAR_LIPOPROTEIN"/>
    <property type="match status" value="1"/>
</dbReference>
<proteinExistence type="predicted"/>
<reference evidence="2" key="1">
    <citation type="submission" date="2016-10" db="EMBL/GenBank/DDBJ databases">
        <authorList>
            <person name="Varghese N."/>
            <person name="Submissions S."/>
        </authorList>
    </citation>
    <scope>NUCLEOTIDE SEQUENCE [LARGE SCALE GENOMIC DNA]</scope>
    <source>
        <strain evidence="2">DSM 18733</strain>
    </source>
</reference>
<accession>A0A1H7QL72</accession>
<keyword evidence="2" id="KW-1185">Reference proteome</keyword>
<protein>
    <submittedName>
        <fullName evidence="1">Uncharacterized protein</fullName>
    </submittedName>
</protein>
<gene>
    <name evidence="1" type="ORF">SAMN05661044_02636</name>
</gene>
<dbReference type="EMBL" id="FOAF01000002">
    <property type="protein sequence ID" value="SEL48663.1"/>
    <property type="molecule type" value="Genomic_DNA"/>
</dbReference>
<dbReference type="RefSeq" id="WP_093324939.1">
    <property type="nucleotide sequence ID" value="NZ_FOAF01000002.1"/>
</dbReference>
<evidence type="ECO:0000313" key="1">
    <source>
        <dbReference type="EMBL" id="SEL48663.1"/>
    </source>
</evidence>
<dbReference type="Proteomes" id="UP000199421">
    <property type="component" value="Unassembled WGS sequence"/>
</dbReference>
<name>A0A1H7QL72_OLID1</name>